<feature type="coiled-coil region" evidence="1">
    <location>
        <begin position="377"/>
        <end position="500"/>
    </location>
</feature>
<dbReference type="PANTHER" id="PTHR41259:SF1">
    <property type="entry name" value="DOUBLE-STRAND BREAK REPAIR RAD50 ATPASE, PUTATIVE-RELATED"/>
    <property type="match status" value="1"/>
</dbReference>
<dbReference type="Gene3D" id="1.10.287.1490">
    <property type="match status" value="1"/>
</dbReference>
<sequence length="803" mass="93966">MRIKEFHIKKYGPLSFTKLVKLNNFTIFYGENESGKTLTIEAILKILVGKKEAKDRIYENIERVEEYPDGYLIIEDGEKLIRVQNGEFLKHFELSHEELKNIFIIRNSDLSIEFSQKNKEPDVYSKVSEKLVGSQISKIQSIKSKILENSIITESGMFKDQKEAKYKQYFERINKLIEEIDNLLPKLEKSDYFEIEEQIAVVQKELEALRAKVKSLETSKQIATCKELLEDIAKLESLVNELSNYKTYTNENLQKYVELENKIEWLKDEIDKVTNEKQKLKDKVENINKEIERIENNISLLRENSKNAEKIKERINGYLYKNSEMSNKYKNKNILLTSTFTAIVLAIILFLTISGTIFKAVITAAGIVTTLFLFALYSKLINQIRAVEQLRKEILREGQITFRTTFTDIESLENECLNTMKDYEKTIEEETGLRNRKTEFEREIDNLEDQLKDLTEQHSRAETDLETLKNLLSVNSAEGLRQKLNERSKLEGTYQALKSQILTKIKTYGVKLDGLPKDLPEPCGPEIAGELAKIKDTLVKYMELMSKDRTKEESEELKQLAEFEEYEEKIMHEIEKLQKQLEDLRNKERQLQELMKFIFAKAKESKLLDEIFDEVPDVVYKSDLIKLRNELREFIDELTKRQNIEKTALEILRKIEEEERESISNLFKQSNLIKIFTEITDGKYIDVVYGKNKTDEYIKVRSADGQEFTPEQLSAGTYDQLYFAIRLALAEHLFGKENGQKAFFILDDPFVKYDKKRLLKQIQKLVELSNQGWQFLYFTAKDEIVDLGERLGIDIINLDEIVH</sequence>
<dbReference type="EMBL" id="CP014334">
    <property type="protein sequence ID" value="AMW33099.1"/>
    <property type="molecule type" value="Genomic_DNA"/>
</dbReference>
<dbReference type="AlphaFoldDB" id="A0AAI8CMA8"/>
<dbReference type="SUPFAM" id="SSF52540">
    <property type="entry name" value="P-loop containing nucleoside triphosphate hydrolases"/>
    <property type="match status" value="1"/>
</dbReference>
<gene>
    <name evidence="4" type="ORF">NA23_07460</name>
</gene>
<keyword evidence="2" id="KW-1133">Transmembrane helix</keyword>
<evidence type="ECO:0000313" key="4">
    <source>
        <dbReference type="EMBL" id="AMW33099.1"/>
    </source>
</evidence>
<keyword evidence="2" id="KW-0812">Transmembrane</keyword>
<feature type="domain" description="YhaN AAA" evidence="3">
    <location>
        <begin position="1"/>
        <end position="53"/>
    </location>
</feature>
<dbReference type="InterPro" id="IPR038734">
    <property type="entry name" value="YhaN_AAA"/>
</dbReference>
<dbReference type="Gene3D" id="3.40.50.300">
    <property type="entry name" value="P-loop containing nucleotide triphosphate hydrolases"/>
    <property type="match status" value="2"/>
</dbReference>
<organism evidence="4 5">
    <name type="scientific">Fervidobacterium islandicum</name>
    <dbReference type="NCBI Taxonomy" id="2423"/>
    <lineage>
        <taxon>Bacteria</taxon>
        <taxon>Thermotogati</taxon>
        <taxon>Thermotogota</taxon>
        <taxon>Thermotogae</taxon>
        <taxon>Thermotogales</taxon>
        <taxon>Fervidobacteriaceae</taxon>
        <taxon>Fervidobacterium</taxon>
    </lineage>
</organism>
<proteinExistence type="predicted"/>
<dbReference type="InterPro" id="IPR027417">
    <property type="entry name" value="P-loop_NTPase"/>
</dbReference>
<feature type="coiled-coil region" evidence="1">
    <location>
        <begin position="159"/>
        <end position="311"/>
    </location>
</feature>
<keyword evidence="2" id="KW-0472">Membrane</keyword>
<evidence type="ECO:0000259" key="3">
    <source>
        <dbReference type="Pfam" id="PF13514"/>
    </source>
</evidence>
<feature type="transmembrane region" description="Helical" evidence="2">
    <location>
        <begin position="357"/>
        <end position="377"/>
    </location>
</feature>
<feature type="coiled-coil region" evidence="1">
    <location>
        <begin position="547"/>
        <end position="601"/>
    </location>
</feature>
<evidence type="ECO:0000256" key="1">
    <source>
        <dbReference type="SAM" id="Coils"/>
    </source>
</evidence>
<evidence type="ECO:0000256" key="2">
    <source>
        <dbReference type="SAM" id="Phobius"/>
    </source>
</evidence>
<name>A0AAI8CMA8_FERIS</name>
<keyword evidence="5" id="KW-1185">Reference proteome</keyword>
<accession>A0AAI8CMA8</accession>
<dbReference type="Proteomes" id="UP000093740">
    <property type="component" value="Chromosome"/>
</dbReference>
<keyword evidence="1" id="KW-0175">Coiled coil</keyword>
<reference evidence="4 5" key="1">
    <citation type="journal article" date="2015" name="Stand. Genomic Sci.">
        <title>Genome sequence of a native-feather degrading extremely thermophilic Eubacterium, Fervidobacterium islandicum AW-1.</title>
        <authorList>
            <person name="Lee Y.J."/>
            <person name="Jeong H."/>
            <person name="Park G.S."/>
            <person name="Kwak Y."/>
            <person name="Lee S.J."/>
            <person name="Lee S.J."/>
            <person name="Park M.K."/>
            <person name="Kim J.Y."/>
            <person name="Kang H.K."/>
            <person name="Shin J.H."/>
            <person name="Lee D.W."/>
        </authorList>
    </citation>
    <scope>NUCLEOTIDE SEQUENCE [LARGE SCALE GENOMIC DNA]</scope>
    <source>
        <strain evidence="4 5">AW-1</strain>
    </source>
</reference>
<evidence type="ECO:0000313" key="5">
    <source>
        <dbReference type="Proteomes" id="UP000093740"/>
    </source>
</evidence>
<dbReference type="Pfam" id="PF13514">
    <property type="entry name" value="AAA_27"/>
    <property type="match status" value="1"/>
</dbReference>
<dbReference type="KEGG" id="fia:NA23_07460"/>
<protein>
    <submittedName>
        <fullName evidence="4">AAA family ATPase</fullName>
    </submittedName>
</protein>
<feature type="transmembrane region" description="Helical" evidence="2">
    <location>
        <begin position="334"/>
        <end position="351"/>
    </location>
</feature>
<dbReference type="RefSeq" id="WP_033192080.1">
    <property type="nucleotide sequence ID" value="NZ_CP014334.2"/>
</dbReference>
<dbReference type="PANTHER" id="PTHR41259">
    <property type="entry name" value="DOUBLE-STRAND BREAK REPAIR RAD50 ATPASE, PUTATIVE-RELATED"/>
    <property type="match status" value="1"/>
</dbReference>